<organism evidence="1 2">
    <name type="scientific">Faecalicoccus acidiformans</name>
    <dbReference type="NCBI Taxonomy" id="915173"/>
    <lineage>
        <taxon>Bacteria</taxon>
        <taxon>Bacillati</taxon>
        <taxon>Bacillota</taxon>
        <taxon>Erysipelotrichia</taxon>
        <taxon>Erysipelotrichales</taxon>
        <taxon>Erysipelotrichaceae</taxon>
        <taxon>Faecalicoccus</taxon>
    </lineage>
</organism>
<evidence type="ECO:0000313" key="1">
    <source>
        <dbReference type="EMBL" id="MBB5184861.1"/>
    </source>
</evidence>
<dbReference type="EMBL" id="JACHHD010000007">
    <property type="protein sequence ID" value="MBB5184861.1"/>
    <property type="molecule type" value="Genomic_DNA"/>
</dbReference>
<comment type="caution">
    <text evidence="1">The sequence shown here is derived from an EMBL/GenBank/DDBJ whole genome shotgun (WGS) entry which is preliminary data.</text>
</comment>
<dbReference type="AlphaFoldDB" id="A0A7W8D0R8"/>
<evidence type="ECO:0000313" key="2">
    <source>
        <dbReference type="Proteomes" id="UP000521313"/>
    </source>
</evidence>
<sequence>MKTKYNVGDIVYIIANQIFIKEAKVVRVTASTRMYTLKFTEESGGTRLRENRLYATKQEAEFVANINKSKNYPYKERF</sequence>
<dbReference type="Proteomes" id="UP000521313">
    <property type="component" value="Unassembled WGS sequence"/>
</dbReference>
<reference evidence="1 2" key="1">
    <citation type="submission" date="2020-08" db="EMBL/GenBank/DDBJ databases">
        <title>Genomic Encyclopedia of Type Strains, Phase IV (KMG-IV): sequencing the most valuable type-strain genomes for metagenomic binning, comparative biology and taxonomic classification.</title>
        <authorList>
            <person name="Goeker M."/>
        </authorList>
    </citation>
    <scope>NUCLEOTIDE SEQUENCE [LARGE SCALE GENOMIC DNA]</scope>
    <source>
        <strain evidence="1 2">DSM 26963</strain>
    </source>
</reference>
<proteinExistence type="predicted"/>
<name>A0A7W8D0R8_9FIRM</name>
<gene>
    <name evidence="1" type="ORF">HNQ43_000907</name>
</gene>
<protein>
    <submittedName>
        <fullName evidence="1">Uncharacterized protein</fullName>
    </submittedName>
</protein>
<accession>A0A7W8D0R8</accession>
<dbReference type="RefSeq" id="WP_087319217.1">
    <property type="nucleotide sequence ID" value="NZ_JACHHD010000007.1"/>
</dbReference>